<feature type="transmembrane region" description="Helical" evidence="9">
    <location>
        <begin position="562"/>
        <end position="591"/>
    </location>
</feature>
<comment type="subunit">
    <text evidence="10">Forms a complex with SecD. Part of the essential Sec protein translocation apparatus which comprises SecA, SecYEG and auxiliary proteins SecDF. Other proteins may also be involved.</text>
</comment>
<dbReference type="InterPro" id="IPR048634">
    <property type="entry name" value="SecD_SecF_C"/>
</dbReference>
<comment type="subunit">
    <text evidence="9">Forms a complex with SecF. Part of the essential Sec protein translocation apparatus which comprises SecA, SecYEG and auxiliary proteins SecDF. Other proteins may also be involved.</text>
</comment>
<feature type="transmembrane region" description="Helical" evidence="9">
    <location>
        <begin position="597"/>
        <end position="621"/>
    </location>
</feature>
<feature type="transmembrane region" description="Helical" evidence="9">
    <location>
        <begin position="821"/>
        <end position="843"/>
    </location>
</feature>
<evidence type="ECO:0000256" key="5">
    <source>
        <dbReference type="ARBA" id="ARBA00022927"/>
    </source>
</evidence>
<comment type="subcellular location">
    <subcellularLocation>
        <location evidence="1 9">Cell membrane</location>
        <topology evidence="1 9">Multi-pass membrane protein</topology>
    </subcellularLocation>
</comment>
<dbReference type="InterPro" id="IPR022813">
    <property type="entry name" value="SecD/SecF_arch_bac"/>
</dbReference>
<dbReference type="Pfam" id="PF21760">
    <property type="entry name" value="SecD_1st"/>
    <property type="match status" value="1"/>
</dbReference>
<gene>
    <name evidence="9 14" type="primary">secD</name>
    <name evidence="10" type="synonym">secF</name>
    <name evidence="14" type="ORF">HU137_00830</name>
</gene>
<dbReference type="Pfam" id="PF02355">
    <property type="entry name" value="SecD_SecF_C"/>
    <property type="match status" value="2"/>
</dbReference>
<evidence type="ECO:0000259" key="13">
    <source>
        <dbReference type="Pfam" id="PF22599"/>
    </source>
</evidence>
<dbReference type="Pfam" id="PF22599">
    <property type="entry name" value="SecDF_P1_head"/>
    <property type="match status" value="1"/>
</dbReference>
<dbReference type="GO" id="GO:0065002">
    <property type="term" value="P:intracellular protein transmembrane transport"/>
    <property type="evidence" value="ECO:0007669"/>
    <property type="project" value="UniProtKB-UniRule"/>
</dbReference>
<evidence type="ECO:0000256" key="7">
    <source>
        <dbReference type="ARBA" id="ARBA00023010"/>
    </source>
</evidence>
<keyword evidence="4 9" id="KW-0812">Transmembrane</keyword>
<dbReference type="PANTHER" id="PTHR30081">
    <property type="entry name" value="PROTEIN-EXPORT MEMBRANE PROTEIN SEC"/>
    <property type="match status" value="1"/>
</dbReference>
<dbReference type="InterPro" id="IPR055344">
    <property type="entry name" value="SecD_SecF_C_bact"/>
</dbReference>
<dbReference type="AlphaFoldDB" id="A0A838ZKU7"/>
<feature type="transmembrane region" description="Helical" evidence="9">
    <location>
        <begin position="466"/>
        <end position="487"/>
    </location>
</feature>
<evidence type="ECO:0000256" key="3">
    <source>
        <dbReference type="ARBA" id="ARBA00022475"/>
    </source>
</evidence>
<comment type="caution">
    <text evidence="9">Lacks conserved residue(s) required for the propagation of feature annotation.</text>
</comment>
<dbReference type="InterPro" id="IPR005791">
    <property type="entry name" value="SecD"/>
</dbReference>
<dbReference type="PRINTS" id="PR01755">
    <property type="entry name" value="SECFTRNLCASE"/>
</dbReference>
<dbReference type="InterPro" id="IPR005665">
    <property type="entry name" value="SecF_bac"/>
</dbReference>
<dbReference type="PANTHER" id="PTHR30081:SF1">
    <property type="entry name" value="PROTEIN TRANSLOCASE SUBUNIT SECD"/>
    <property type="match status" value="1"/>
</dbReference>
<evidence type="ECO:0000313" key="15">
    <source>
        <dbReference type="Proteomes" id="UP000552241"/>
    </source>
</evidence>
<keyword evidence="7 9" id="KW-0811">Translocation</keyword>
<comment type="function">
    <text evidence="9">Part of the Sec protein translocase complex. Interacts with the SecYEG preprotein conducting channel. SecDF uses the proton motive force (PMF) to complete protein translocation after the ATP-dependent function of SecA.</text>
</comment>
<dbReference type="Proteomes" id="UP000552241">
    <property type="component" value="Unassembled WGS sequence"/>
</dbReference>
<protein>
    <recommendedName>
        <fullName evidence="9 10">Multifunctional fusion protein</fullName>
    </recommendedName>
    <domain>
        <recommendedName>
            <fullName evidence="9">Protein translocase subunit SecD</fullName>
        </recommendedName>
    </domain>
    <domain>
        <recommendedName>
            <fullName evidence="10">Protein-export membrane protein SecF</fullName>
        </recommendedName>
    </domain>
</protein>
<dbReference type="InterPro" id="IPR054384">
    <property type="entry name" value="SecDF_P1_head"/>
</dbReference>
<dbReference type="GO" id="GO:0006605">
    <property type="term" value="P:protein targeting"/>
    <property type="evidence" value="ECO:0007669"/>
    <property type="project" value="UniProtKB-UniRule"/>
</dbReference>
<dbReference type="NCBIfam" id="TIGR00966">
    <property type="entry name" value="transloc_SecF"/>
    <property type="match status" value="1"/>
</dbReference>
<feature type="transmembrane region" description="Helical" evidence="9">
    <location>
        <begin position="796"/>
        <end position="814"/>
    </location>
</feature>
<feature type="transmembrane region" description="Helical" evidence="9">
    <location>
        <begin position="494"/>
        <end position="515"/>
    </location>
</feature>
<reference evidence="14 15" key="1">
    <citation type="submission" date="2020-07" db="EMBL/GenBank/DDBJ databases">
        <title>Moheibacter lacus sp. nov., a member of the family Flavobacteriaceae isolated from freshwater lake sediment.</title>
        <authorList>
            <person name="Liu Y."/>
        </authorList>
    </citation>
    <scope>NUCLEOTIDE SEQUENCE [LARGE SCALE GENOMIC DNA]</scope>
    <source>
        <strain evidence="14 15">BDHS18</strain>
    </source>
</reference>
<dbReference type="NCBIfam" id="TIGR00916">
    <property type="entry name" value="2A0604s01"/>
    <property type="match status" value="2"/>
</dbReference>
<feature type="domain" description="SecDF P1 head subdomain" evidence="13">
    <location>
        <begin position="349"/>
        <end position="448"/>
    </location>
</feature>
<evidence type="ECO:0000256" key="8">
    <source>
        <dbReference type="ARBA" id="ARBA00023136"/>
    </source>
</evidence>
<sequence>MKGKWLIAGIAIILGILSIRQLSYTWYTNKVECEAYENSTDEAHEQIVLDSLANDTLDLGIISYNYRDAKNKEMKLGLDLRGGISVILQVQVRDLLEDLADHSENPIFVEALNSADIKQRSQGNRAYVDIFFDEFERIRSEKGQQNLKYASADLFGNRQNASFIEFNETDESIKEKIKDDIDAKIGTAYQVISSRINRFGVVEPVIQRLGGAGDGRILVEMPGEKNKERIKNLLQSTAKLEFWKVEANNPQVTSYFSSVNPQSLGVKTDAQSLAGIIQPALEGNSMFSVATKDTAVINGILNSENLKANMPSSIRNFKYFWGQKPVQTKDANTNGKFLSLYALSGDAQNAPLLLGDVIDQASGERNSGSISNEPIVSMKMNAEGAQKWGRITEENVGNSIAIVLDNTVYSAPNINEPIKGGSSQISGNFTLDEARDLANILQAGSLPASSKIVQLEEVGPSLGQEAINSSLIAFVAVFVLILFWMVFYYSRAGIYADIAVTVNTLFLLGLMVGLFGATLSLPGIAGIILTLAIAIDANIIINERVKDEMLHHGKSLKESISIAYSWKGAISAIFDSHLTSIITAAILLIFGKGPVQGFAITLLIGLFCSLFTAIFLTKLFIDRRLDQGKDVAFFTSITKNWFQGMNIDFMAKRKMFYIISIVVSIACLAIIAVRGFDMGVDFEGGRTYTIRFEQPVSANDVRVNLEKTLTDDDGTTTAPTVKIFGPSNQVKVTTKLKADQESTAIDNEIKQKIYEGVKSFLPANYTYEQFSKDDTAIGIMSVVKVGPTIADDTTRASILAVILALIGVGVYILFRFKWQFGVGIVAGALHDVIVILGLFAALHGILPFNLEIDQAFIAAILTVIGYSINDSVIIFDRIREYMGMYPKMPFDELINKSTNNTLSRTMNTSISMILVVLIIFIFGGETIKGFMFAMLIGVIVGTYSSIYISSQVMYDLTKNKIKKSN</sequence>
<feature type="domain" description="Protein translocase subunit SecDF P1" evidence="12">
    <location>
        <begin position="187"/>
        <end position="246"/>
    </location>
</feature>
<accession>A0A838ZKU7</accession>
<dbReference type="Pfam" id="PF07549">
    <property type="entry name" value="Sec_GG"/>
    <property type="match status" value="2"/>
</dbReference>
<dbReference type="InterPro" id="IPR022645">
    <property type="entry name" value="SecD/SecF_bac"/>
</dbReference>
<dbReference type="InterPro" id="IPR022646">
    <property type="entry name" value="SecD/SecF_CS"/>
</dbReference>
<evidence type="ECO:0000256" key="6">
    <source>
        <dbReference type="ARBA" id="ARBA00022989"/>
    </source>
</evidence>
<keyword evidence="6 9" id="KW-1133">Transmembrane helix</keyword>
<comment type="caution">
    <text evidence="14">The sequence shown here is derived from an EMBL/GenBank/DDBJ whole genome shotgun (WGS) entry which is preliminary data.</text>
</comment>
<keyword evidence="2 9" id="KW-0813">Transport</keyword>
<keyword evidence="3 9" id="KW-1003">Cell membrane</keyword>
<evidence type="ECO:0000259" key="12">
    <source>
        <dbReference type="Pfam" id="PF21760"/>
    </source>
</evidence>
<organism evidence="14 15">
    <name type="scientific">Moheibacter lacus</name>
    <dbReference type="NCBI Taxonomy" id="2745851"/>
    <lineage>
        <taxon>Bacteria</taxon>
        <taxon>Pseudomonadati</taxon>
        <taxon>Bacteroidota</taxon>
        <taxon>Flavobacteriia</taxon>
        <taxon>Flavobacteriales</taxon>
        <taxon>Weeksellaceae</taxon>
        <taxon>Moheibacter</taxon>
    </lineage>
</organism>
<feature type="domain" description="Protein export membrane protein SecD/SecF C-terminal" evidence="11">
    <location>
        <begin position="449"/>
        <end position="618"/>
    </location>
</feature>
<dbReference type="Gene3D" id="3.30.70.3220">
    <property type="match status" value="1"/>
</dbReference>
<evidence type="ECO:0000256" key="9">
    <source>
        <dbReference type="HAMAP-Rule" id="MF_01463"/>
    </source>
</evidence>
<keyword evidence="8 9" id="KW-0472">Membrane</keyword>
<evidence type="ECO:0000256" key="10">
    <source>
        <dbReference type="HAMAP-Rule" id="MF_01464"/>
    </source>
</evidence>
<dbReference type="EMBL" id="JACDZE010000001">
    <property type="protein sequence ID" value="MBA5628310.1"/>
    <property type="molecule type" value="Genomic_DNA"/>
</dbReference>
<name>A0A838ZKU7_9FLAO</name>
<keyword evidence="5 9" id="KW-0653">Protein transport</keyword>
<feature type="transmembrane region" description="Helical" evidence="9">
    <location>
        <begin position="855"/>
        <end position="875"/>
    </location>
</feature>
<feature type="domain" description="Protein export membrane protein SecD/SecF C-terminal" evidence="11">
    <location>
        <begin position="774"/>
        <end position="958"/>
    </location>
</feature>
<dbReference type="SUPFAM" id="SSF82866">
    <property type="entry name" value="Multidrug efflux transporter AcrB transmembrane domain"/>
    <property type="match status" value="2"/>
</dbReference>
<dbReference type="RefSeq" id="WP_182041916.1">
    <property type="nucleotide sequence ID" value="NZ_JACDZE010000001.1"/>
</dbReference>
<evidence type="ECO:0000313" key="14">
    <source>
        <dbReference type="EMBL" id="MBA5628310.1"/>
    </source>
</evidence>
<dbReference type="GO" id="GO:0043952">
    <property type="term" value="P:protein transport by the Sec complex"/>
    <property type="evidence" value="ECO:0007669"/>
    <property type="project" value="UniProtKB-UniRule"/>
</dbReference>
<feature type="transmembrane region" description="Helical" evidence="9">
    <location>
        <begin position="930"/>
        <end position="954"/>
    </location>
</feature>
<evidence type="ECO:0000259" key="11">
    <source>
        <dbReference type="Pfam" id="PF02355"/>
    </source>
</evidence>
<keyword evidence="15" id="KW-1185">Reference proteome</keyword>
<dbReference type="GO" id="GO:0005886">
    <property type="term" value="C:plasma membrane"/>
    <property type="evidence" value="ECO:0007669"/>
    <property type="project" value="UniProtKB-SubCell"/>
</dbReference>
<dbReference type="HAMAP" id="MF_01464_B">
    <property type="entry name" value="SecF_B"/>
    <property type="match status" value="1"/>
</dbReference>
<dbReference type="HAMAP" id="MF_01463_B">
    <property type="entry name" value="SecD_B"/>
    <property type="match status" value="1"/>
</dbReference>
<evidence type="ECO:0000256" key="2">
    <source>
        <dbReference type="ARBA" id="ARBA00022448"/>
    </source>
</evidence>
<dbReference type="InterPro" id="IPR048631">
    <property type="entry name" value="SecD_1st"/>
</dbReference>
<evidence type="ECO:0000256" key="4">
    <source>
        <dbReference type="ARBA" id="ARBA00022692"/>
    </source>
</evidence>
<dbReference type="Gene3D" id="3.30.1360.200">
    <property type="match status" value="1"/>
</dbReference>
<feature type="transmembrane region" description="Helical" evidence="9">
    <location>
        <begin position="906"/>
        <end position="924"/>
    </location>
</feature>
<dbReference type="NCBIfam" id="TIGR01129">
    <property type="entry name" value="secD"/>
    <property type="match status" value="1"/>
</dbReference>
<dbReference type="GO" id="GO:0015450">
    <property type="term" value="F:protein-transporting ATPase activity"/>
    <property type="evidence" value="ECO:0007669"/>
    <property type="project" value="InterPro"/>
</dbReference>
<dbReference type="Gene3D" id="1.20.1640.10">
    <property type="entry name" value="Multidrug efflux transporter AcrB transmembrane domain"/>
    <property type="match status" value="2"/>
</dbReference>
<comment type="similarity">
    <text evidence="10">Belongs to the SecD/SecF family. SecF subfamily.</text>
</comment>
<comment type="similarity">
    <text evidence="9">Belongs to the SecD/SecF family. SecD subfamily.</text>
</comment>
<feature type="transmembrane region" description="Helical" evidence="9">
    <location>
        <begin position="655"/>
        <end position="676"/>
    </location>
</feature>
<evidence type="ECO:0000256" key="1">
    <source>
        <dbReference type="ARBA" id="ARBA00004651"/>
    </source>
</evidence>
<feature type="transmembrane region" description="Helical" evidence="9">
    <location>
        <begin position="521"/>
        <end position="541"/>
    </location>
</feature>
<proteinExistence type="inferred from homology"/>